<dbReference type="Pfam" id="PF02517">
    <property type="entry name" value="Rce1-like"/>
    <property type="match status" value="1"/>
</dbReference>
<keyword evidence="4" id="KW-1185">Reference proteome</keyword>
<organism evidence="3 4">
    <name type="scientific">Rossellomorea aquimaris</name>
    <dbReference type="NCBI Taxonomy" id="189382"/>
    <lineage>
        <taxon>Bacteria</taxon>
        <taxon>Bacillati</taxon>
        <taxon>Bacillota</taxon>
        <taxon>Bacilli</taxon>
        <taxon>Bacillales</taxon>
        <taxon>Bacillaceae</taxon>
        <taxon>Rossellomorea</taxon>
    </lineage>
</organism>
<feature type="transmembrane region" description="Helical" evidence="1">
    <location>
        <begin position="144"/>
        <end position="162"/>
    </location>
</feature>
<gene>
    <name evidence="3" type="ORF">BHE18_09130</name>
</gene>
<proteinExistence type="predicted"/>
<comment type="caution">
    <text evidence="3">The sequence shown here is derived from an EMBL/GenBank/DDBJ whole genome shotgun (WGS) entry which is preliminary data.</text>
</comment>
<dbReference type="EMBL" id="MINN01000085">
    <property type="protein sequence ID" value="OIU71195.1"/>
    <property type="molecule type" value="Genomic_DNA"/>
</dbReference>
<reference evidence="3 4" key="1">
    <citation type="submission" date="2016-09" db="EMBL/GenBank/DDBJ databases">
        <title>Bacillus aquimaris SAMM genome sequence reveals colonization and biosurfactant production capacities.</title>
        <authorList>
            <person name="Waghmode S.R."/>
            <person name="Suryavanshi M.V."/>
        </authorList>
    </citation>
    <scope>NUCLEOTIDE SEQUENCE [LARGE SCALE GENOMIC DNA]</scope>
    <source>
        <strain evidence="3 4">SAMM</strain>
    </source>
</reference>
<evidence type="ECO:0000256" key="1">
    <source>
        <dbReference type="SAM" id="Phobius"/>
    </source>
</evidence>
<dbReference type="OrthoDB" id="1523022at2"/>
<protein>
    <recommendedName>
        <fullName evidence="2">CAAX prenyl protease 2/Lysostaphin resistance protein A-like domain-containing protein</fullName>
    </recommendedName>
</protein>
<accession>A0A1J6WSJ8</accession>
<feature type="transmembrane region" description="Helical" evidence="1">
    <location>
        <begin position="115"/>
        <end position="137"/>
    </location>
</feature>
<feature type="transmembrane region" description="Helical" evidence="1">
    <location>
        <begin position="168"/>
        <end position="188"/>
    </location>
</feature>
<dbReference type="GO" id="GO:0080120">
    <property type="term" value="P:CAAX-box protein maturation"/>
    <property type="evidence" value="ECO:0007669"/>
    <property type="project" value="UniProtKB-ARBA"/>
</dbReference>
<dbReference type="GO" id="GO:0004175">
    <property type="term" value="F:endopeptidase activity"/>
    <property type="evidence" value="ECO:0007669"/>
    <property type="project" value="UniProtKB-ARBA"/>
</dbReference>
<dbReference type="InterPro" id="IPR003675">
    <property type="entry name" value="Rce1/LyrA-like_dom"/>
</dbReference>
<evidence type="ECO:0000313" key="3">
    <source>
        <dbReference type="EMBL" id="OIU71195.1"/>
    </source>
</evidence>
<dbReference type="AlphaFoldDB" id="A0A1J6WSJ8"/>
<feature type="transmembrane region" description="Helical" evidence="1">
    <location>
        <begin position="20"/>
        <end position="41"/>
    </location>
</feature>
<feature type="domain" description="CAAX prenyl protease 2/Lysostaphin resistance protein A-like" evidence="2">
    <location>
        <begin position="101"/>
        <end position="181"/>
    </location>
</feature>
<keyword evidence="1" id="KW-0472">Membrane</keyword>
<evidence type="ECO:0000313" key="4">
    <source>
        <dbReference type="Proteomes" id="UP000182062"/>
    </source>
</evidence>
<keyword evidence="1" id="KW-1133">Transmembrane helix</keyword>
<dbReference type="Proteomes" id="UP000182062">
    <property type="component" value="Unassembled WGS sequence"/>
</dbReference>
<name>A0A1J6WSJ8_9BACI</name>
<keyword evidence="1" id="KW-0812">Transmembrane</keyword>
<sequence>MWMKKQGDLIKELTKKQLTFHLFFTQIVLLTIAFFLGIFLFEDWSTFGSQFRFTSSIWTVGLTFGLIVVVLDLVMMKYLPPEFYDDGGVNARIFSDRNIGEIALLAFVIAVSEEILFRGIIQFHLGIILSSIIFAVIHFRYWAHWFLIMNIVILSFWIGMIYEVTGNLLVTIMMHFIIDFLLGIYMRFKSIKARKEGMSHEQRPIS</sequence>
<feature type="transmembrane region" description="Helical" evidence="1">
    <location>
        <begin position="53"/>
        <end position="76"/>
    </location>
</feature>
<evidence type="ECO:0000259" key="2">
    <source>
        <dbReference type="Pfam" id="PF02517"/>
    </source>
</evidence>